<name>A0A254NFA5_9BURK</name>
<dbReference type="AlphaFoldDB" id="A0A254NFA5"/>
<dbReference type="Proteomes" id="UP000197446">
    <property type="component" value="Unassembled WGS sequence"/>
</dbReference>
<evidence type="ECO:0000313" key="2">
    <source>
        <dbReference type="Proteomes" id="UP000197446"/>
    </source>
</evidence>
<organism evidence="1 2">
    <name type="scientific">Roseateles puraquae</name>
    <dbReference type="NCBI Taxonomy" id="431059"/>
    <lineage>
        <taxon>Bacteria</taxon>
        <taxon>Pseudomonadati</taxon>
        <taxon>Pseudomonadota</taxon>
        <taxon>Betaproteobacteria</taxon>
        <taxon>Burkholderiales</taxon>
        <taxon>Sphaerotilaceae</taxon>
        <taxon>Roseateles</taxon>
    </lineage>
</organism>
<dbReference type="EMBL" id="NISI01000001">
    <property type="protein sequence ID" value="OWR04987.1"/>
    <property type="molecule type" value="Genomic_DNA"/>
</dbReference>
<protein>
    <submittedName>
        <fullName evidence="1">Uncharacterized protein</fullName>
    </submittedName>
</protein>
<evidence type="ECO:0000313" key="1">
    <source>
        <dbReference type="EMBL" id="OWR04987.1"/>
    </source>
</evidence>
<comment type="caution">
    <text evidence="1">The sequence shown here is derived from an EMBL/GenBank/DDBJ whole genome shotgun (WGS) entry which is preliminary data.</text>
</comment>
<keyword evidence="2" id="KW-1185">Reference proteome</keyword>
<reference evidence="1 2" key="1">
    <citation type="journal article" date="2007" name="Int. J. Syst. Evol. Microbiol.">
        <title>Description of Pelomonas aquatica sp. nov. and Pelomonas puraquae sp. nov., isolated from industrial and haemodialysis water.</title>
        <authorList>
            <person name="Gomila M."/>
            <person name="Bowien B."/>
            <person name="Falsen E."/>
            <person name="Moore E.R."/>
            <person name="Lalucat J."/>
        </authorList>
    </citation>
    <scope>NUCLEOTIDE SEQUENCE [LARGE SCALE GENOMIC DNA]</scope>
    <source>
        <strain evidence="1 2">CCUG 52769</strain>
    </source>
</reference>
<gene>
    <name evidence="1" type="ORF">CDO81_00400</name>
</gene>
<proteinExistence type="predicted"/>
<sequence>MTIDISAIARAVSKQAAADDISIKLGHALELVAACLGYTSLSALQTAQAVGSELRNFHKARHVVIDLDLARCRALALGHSALAGSLQELLSVAFSTRSKWAEVHTDFKIFEEALKRMVGQQMLADPDVLASIGGAYMEDRFNICIDDSLVAEEVPVCERVNMTWTGRVTPKEGAHIPGNTLLVVAAVSAWRIGERCFEGPFVEVVRLAVA</sequence>
<accession>A0A254NFA5</accession>